<feature type="chain" id="PRO_5046731257" description="Low molecular weight antigen MTB12-like C-terminal domain-containing protein" evidence="3">
    <location>
        <begin position="26"/>
        <end position="169"/>
    </location>
</feature>
<name>A0ABQ4V6E8_9MYCO</name>
<accession>A0ABQ4V6E8</accession>
<organism evidence="5 6">
    <name type="scientific">Mycolicibacterium cyprinidarum</name>
    <dbReference type="NCBI Taxonomy" id="2860311"/>
    <lineage>
        <taxon>Bacteria</taxon>
        <taxon>Bacillati</taxon>
        <taxon>Actinomycetota</taxon>
        <taxon>Actinomycetes</taxon>
        <taxon>Mycobacteriales</taxon>
        <taxon>Mycobacteriaceae</taxon>
        <taxon>Mycolicibacterium</taxon>
    </lineage>
</organism>
<proteinExistence type="inferred from homology"/>
<sequence length="169" mass="16440">MTLKTLYTSLTAGAAAAVVVGAAAAGVTTMAVGSGTVAQPAVQPVVFDVPFPAAPAPDLQGPLLSTLNALSGPGSFAGAKASYVQGGLGRIEARVADSGFSNAAAKGYFPLNFTIADIDQNGSVATANVTASAASGAVATQPLTFIAGPSPTGWQLSRQSAMALISSVG</sequence>
<evidence type="ECO:0000256" key="3">
    <source>
        <dbReference type="SAM" id="SignalP"/>
    </source>
</evidence>
<reference evidence="5 6" key="1">
    <citation type="submission" date="2021-08" db="EMBL/GenBank/DDBJ databases">
        <title>Draft genome sequence of Mycolicibacterium sp. NGTWS1702 strain.</title>
        <authorList>
            <person name="Matsumoto M."/>
            <person name="Tang B.C.C."/>
            <person name="Machida Y."/>
            <person name="Matoyama H."/>
            <person name="Kishihara T."/>
            <person name="Sato S."/>
            <person name="Kondo I."/>
            <person name="Sano M."/>
            <person name="Kato G."/>
        </authorList>
    </citation>
    <scope>NUCLEOTIDE SEQUENCE [LARGE SCALE GENOMIC DNA]</scope>
    <source>
        <strain evidence="5 6">NGTWSNA01</strain>
    </source>
</reference>
<dbReference type="EMBL" id="BPRH01003599">
    <property type="protein sequence ID" value="GJF09971.1"/>
    <property type="molecule type" value="Genomic_DNA"/>
</dbReference>
<evidence type="ECO:0000313" key="5">
    <source>
        <dbReference type="EMBL" id="GJF09971.1"/>
    </source>
</evidence>
<evidence type="ECO:0000313" key="6">
    <source>
        <dbReference type="Proteomes" id="UP001060504"/>
    </source>
</evidence>
<evidence type="ECO:0000256" key="2">
    <source>
        <dbReference type="ARBA" id="ARBA00093774"/>
    </source>
</evidence>
<dbReference type="InterPro" id="IPR058644">
    <property type="entry name" value="Mtb12-like_C"/>
</dbReference>
<gene>
    <name evidence="5" type="ORF">NGTWS1702_34360</name>
</gene>
<comment type="caution">
    <text evidence="5">The sequence shown here is derived from an EMBL/GenBank/DDBJ whole genome shotgun (WGS) entry which is preliminary data.</text>
</comment>
<keyword evidence="1 3" id="KW-0732">Signal</keyword>
<keyword evidence="6" id="KW-1185">Reference proteome</keyword>
<evidence type="ECO:0000259" key="4">
    <source>
        <dbReference type="Pfam" id="PF26580"/>
    </source>
</evidence>
<feature type="signal peptide" evidence="3">
    <location>
        <begin position="1"/>
        <end position="25"/>
    </location>
</feature>
<comment type="similarity">
    <text evidence="2">Belongs to the MTB12 family.</text>
</comment>
<evidence type="ECO:0000256" key="1">
    <source>
        <dbReference type="ARBA" id="ARBA00022729"/>
    </source>
</evidence>
<feature type="domain" description="Low molecular weight antigen MTB12-like C-terminal" evidence="4">
    <location>
        <begin position="63"/>
        <end position="168"/>
    </location>
</feature>
<dbReference type="Pfam" id="PF26580">
    <property type="entry name" value="Mtb12_C"/>
    <property type="match status" value="1"/>
</dbReference>
<protein>
    <recommendedName>
        <fullName evidence="4">Low molecular weight antigen MTB12-like C-terminal domain-containing protein</fullName>
    </recommendedName>
</protein>
<dbReference type="Proteomes" id="UP001060504">
    <property type="component" value="Unassembled WGS sequence"/>
</dbReference>